<gene>
    <name evidence="1" type="ORF">P1P91_13070</name>
</gene>
<evidence type="ECO:0000313" key="1">
    <source>
        <dbReference type="EMBL" id="WNK19748.1"/>
    </source>
</evidence>
<dbReference type="Proteomes" id="UP001301869">
    <property type="component" value="Chromosome"/>
</dbReference>
<dbReference type="RefSeq" id="WP_311883165.1">
    <property type="nucleotide sequence ID" value="NZ_CP119391.1"/>
</dbReference>
<sequence>MTETIGKTRLPTMGEVITIMVGFIAIMFLYINVFDLPIQLALFSAWFLVMGLGRVDVSHGQP</sequence>
<accession>A0ABY9YYU2</accession>
<name>A0ABY9YYU2_9GAMM</name>
<protein>
    <submittedName>
        <fullName evidence="1">Uncharacterized protein</fullName>
    </submittedName>
</protein>
<dbReference type="EMBL" id="CP119391">
    <property type="protein sequence ID" value="WNK19748.1"/>
    <property type="molecule type" value="Genomic_DNA"/>
</dbReference>
<organism evidence="1 2">
    <name type="scientific">Halomonas piscis</name>
    <dbReference type="NCBI Taxonomy" id="3031727"/>
    <lineage>
        <taxon>Bacteria</taxon>
        <taxon>Pseudomonadati</taxon>
        <taxon>Pseudomonadota</taxon>
        <taxon>Gammaproteobacteria</taxon>
        <taxon>Oceanospirillales</taxon>
        <taxon>Halomonadaceae</taxon>
        <taxon>Halomonas</taxon>
    </lineage>
</organism>
<reference evidence="1 2" key="1">
    <citation type="submission" date="2023-03" db="EMBL/GenBank/DDBJ databases">
        <title>Halomonas sp. nov., isolated from Korean tranditional fermented seafood 'Jeotgal'.</title>
        <authorList>
            <person name="Kim B."/>
            <person name="Shin N.-R."/>
        </authorList>
    </citation>
    <scope>NUCLEOTIDE SEQUENCE [LARGE SCALE GENOMIC DNA]</scope>
    <source>
        <strain evidence="1 2">SG2L-4</strain>
    </source>
</reference>
<keyword evidence="2" id="KW-1185">Reference proteome</keyword>
<proteinExistence type="predicted"/>
<evidence type="ECO:0000313" key="2">
    <source>
        <dbReference type="Proteomes" id="UP001301869"/>
    </source>
</evidence>